<feature type="compositionally biased region" description="Basic and acidic residues" evidence="1">
    <location>
        <begin position="1"/>
        <end position="13"/>
    </location>
</feature>
<feature type="compositionally biased region" description="Low complexity" evidence="1">
    <location>
        <begin position="381"/>
        <end position="399"/>
    </location>
</feature>
<dbReference type="Pfam" id="PF00814">
    <property type="entry name" value="TsaD"/>
    <property type="match status" value="1"/>
</dbReference>
<dbReference type="Pfam" id="PF02213">
    <property type="entry name" value="GYF"/>
    <property type="match status" value="1"/>
</dbReference>
<dbReference type="Proteomes" id="UP001153365">
    <property type="component" value="Unassembled WGS sequence"/>
</dbReference>
<evidence type="ECO:0000313" key="4">
    <source>
        <dbReference type="Proteomes" id="UP001153365"/>
    </source>
</evidence>
<dbReference type="InterPro" id="IPR035445">
    <property type="entry name" value="GYF-like_dom_sf"/>
</dbReference>
<dbReference type="InterPro" id="IPR000905">
    <property type="entry name" value="Gcp-like_dom"/>
</dbReference>
<feature type="compositionally biased region" description="Polar residues" evidence="1">
    <location>
        <begin position="22"/>
        <end position="34"/>
    </location>
</feature>
<name>A0AAV0BD53_PHAPC</name>
<evidence type="ECO:0000313" key="3">
    <source>
        <dbReference type="EMBL" id="CAH7683797.1"/>
    </source>
</evidence>
<organism evidence="3 4">
    <name type="scientific">Phakopsora pachyrhizi</name>
    <name type="common">Asian soybean rust disease fungus</name>
    <dbReference type="NCBI Taxonomy" id="170000"/>
    <lineage>
        <taxon>Eukaryota</taxon>
        <taxon>Fungi</taxon>
        <taxon>Dikarya</taxon>
        <taxon>Basidiomycota</taxon>
        <taxon>Pucciniomycotina</taxon>
        <taxon>Pucciniomycetes</taxon>
        <taxon>Pucciniales</taxon>
        <taxon>Phakopsoraceae</taxon>
        <taxon>Phakopsora</taxon>
    </lineage>
</organism>
<dbReference type="InterPro" id="IPR003169">
    <property type="entry name" value="GYF"/>
</dbReference>
<protein>
    <recommendedName>
        <fullName evidence="2">GYF domain-containing protein</fullName>
    </recommendedName>
</protein>
<keyword evidence="4" id="KW-1185">Reference proteome</keyword>
<gene>
    <name evidence="3" type="ORF">PPACK8108_LOCUS17527</name>
</gene>
<feature type="region of interest" description="Disordered" evidence="1">
    <location>
        <begin position="1"/>
        <end position="49"/>
    </location>
</feature>
<dbReference type="SUPFAM" id="SSF55277">
    <property type="entry name" value="GYF domain"/>
    <property type="match status" value="1"/>
</dbReference>
<dbReference type="GO" id="GO:0000408">
    <property type="term" value="C:EKC/KEOPS complex"/>
    <property type="evidence" value="ECO:0007669"/>
    <property type="project" value="TreeGrafter"/>
</dbReference>
<feature type="compositionally biased region" description="Low complexity" evidence="1">
    <location>
        <begin position="445"/>
        <end position="459"/>
    </location>
</feature>
<reference evidence="3" key="1">
    <citation type="submission" date="2022-06" db="EMBL/GenBank/DDBJ databases">
        <authorList>
            <consortium name="SYNGENTA / RWTH Aachen University"/>
        </authorList>
    </citation>
    <scope>NUCLEOTIDE SEQUENCE</scope>
</reference>
<evidence type="ECO:0000256" key="1">
    <source>
        <dbReference type="SAM" id="MobiDB-lite"/>
    </source>
</evidence>
<feature type="region of interest" description="Disordered" evidence="1">
    <location>
        <begin position="376"/>
        <end position="495"/>
    </location>
</feature>
<accession>A0AAV0BD53</accession>
<dbReference type="AlphaFoldDB" id="A0AAV0BD53"/>
<feature type="domain" description="GYF" evidence="2">
    <location>
        <begin position="129"/>
        <end position="177"/>
    </location>
</feature>
<dbReference type="PANTHER" id="PTHR11735:SF14">
    <property type="entry name" value="TRNA N6-ADENOSINE THREONYLCARBAMOYLTRANSFERASE"/>
    <property type="match status" value="1"/>
</dbReference>
<dbReference type="PANTHER" id="PTHR11735">
    <property type="entry name" value="TRNA N6-ADENOSINE THREONYLCARBAMOYLTRANSFERASE"/>
    <property type="match status" value="1"/>
</dbReference>
<evidence type="ECO:0000259" key="2">
    <source>
        <dbReference type="PROSITE" id="PS50829"/>
    </source>
</evidence>
<dbReference type="PROSITE" id="PS50829">
    <property type="entry name" value="GYF"/>
    <property type="match status" value="1"/>
</dbReference>
<dbReference type="SMART" id="SM00444">
    <property type="entry name" value="GYF"/>
    <property type="match status" value="1"/>
</dbReference>
<feature type="compositionally biased region" description="Polar residues" evidence="1">
    <location>
        <begin position="400"/>
        <end position="416"/>
    </location>
</feature>
<comment type="caution">
    <text evidence="3">The sequence shown here is derived from an EMBL/GenBank/DDBJ whole genome shotgun (WGS) entry which is preliminary data.</text>
</comment>
<dbReference type="EMBL" id="CALTRL010004922">
    <property type="protein sequence ID" value="CAH7683797.1"/>
    <property type="molecule type" value="Genomic_DNA"/>
</dbReference>
<dbReference type="GO" id="GO:0005737">
    <property type="term" value="C:cytoplasm"/>
    <property type="evidence" value="ECO:0007669"/>
    <property type="project" value="TreeGrafter"/>
</dbReference>
<proteinExistence type="predicted"/>
<feature type="compositionally biased region" description="Acidic residues" evidence="1">
    <location>
        <begin position="422"/>
        <end position="433"/>
    </location>
</feature>
<sequence>MWKRGLSLEEKAAQQRKKALANSETAYQDDSQGSGPDIHNQPGHILSGSLARKPNQATENLHSSSSPLIEKQHVIHQVKPALEDGASNQREARELRINFSSENLSQLHVNLPIKTSAHQSSGIQSAPEDVAWQYCDPYGSVQGPFTAFQMQEWYKASFFHDNLLVKCLTDYAFQTLETMILRVGDWDQPFSACPLPTLPPNLPLLAIHMQHHQSSNPAETEGLKALDGMIPNCSSLATSNHLPVSTSPNPWINNLANLALPLNCSHPLSGVSQARSKAGKEVGTITVHYKGDGYSTWWHSHQGGRVHQGSELRLQNVQWLMWVLIVGGVGCNKRLQRMMAVMAEEQKGKVFATDKRFCINNGIMIAHTGLLHGLSSKVHHQSPSSSTSSDSSSESSSSSINENRSARKSFNSVSLRSHSDSDSSEDSNDDEEPSPSNQPAKAVKSISYGPDSDSSSSNECDSHDSASDSWEEPGALCDKMPKMIDVKSQNAISSN</sequence>
<dbReference type="Gene3D" id="3.30.1490.40">
    <property type="match status" value="1"/>
</dbReference>
<dbReference type="Gene3D" id="3.30.420.40">
    <property type="match status" value="2"/>
</dbReference>